<evidence type="ECO:0000259" key="9">
    <source>
        <dbReference type="Pfam" id="PF25198"/>
    </source>
</evidence>
<dbReference type="Proteomes" id="UP000480185">
    <property type="component" value="Unassembled WGS sequence"/>
</dbReference>
<comment type="subcellular location">
    <subcellularLocation>
        <location evidence="1">Membrane</location>
        <topology evidence="1">Lipid-anchor</topology>
    </subcellularLocation>
</comment>
<evidence type="ECO:0000259" key="8">
    <source>
        <dbReference type="Pfam" id="PF05504"/>
    </source>
</evidence>
<organism evidence="10 11">
    <name type="scientific">Salinibacillus xinjiangensis</name>
    <dbReference type="NCBI Taxonomy" id="1229268"/>
    <lineage>
        <taxon>Bacteria</taxon>
        <taxon>Bacillati</taxon>
        <taxon>Bacillota</taxon>
        <taxon>Bacilli</taxon>
        <taxon>Bacillales</taxon>
        <taxon>Bacillaceae</taxon>
        <taxon>Salinibacillus</taxon>
    </lineage>
</organism>
<dbReference type="RefSeq" id="WP_153729817.1">
    <property type="nucleotide sequence ID" value="NZ_WJNH01000014.1"/>
</dbReference>
<feature type="domain" description="Spore germination protein N-terminal" evidence="9">
    <location>
        <begin position="23"/>
        <end position="194"/>
    </location>
</feature>
<proteinExistence type="inferred from homology"/>
<keyword evidence="4" id="KW-0732">Signal</keyword>
<dbReference type="EMBL" id="WJNH01000014">
    <property type="protein sequence ID" value="MRG87930.1"/>
    <property type="molecule type" value="Genomic_DNA"/>
</dbReference>
<evidence type="ECO:0000256" key="6">
    <source>
        <dbReference type="ARBA" id="ARBA00023139"/>
    </source>
</evidence>
<comment type="similarity">
    <text evidence="2">Belongs to the GerABKC lipoprotein family.</text>
</comment>
<keyword evidence="7" id="KW-0449">Lipoprotein</keyword>
<dbReference type="GO" id="GO:0016020">
    <property type="term" value="C:membrane"/>
    <property type="evidence" value="ECO:0007669"/>
    <property type="project" value="UniProtKB-SubCell"/>
</dbReference>
<dbReference type="Gene3D" id="6.20.190.10">
    <property type="entry name" value="Nutrient germinant receptor protein C, domain 1"/>
    <property type="match status" value="1"/>
</dbReference>
<gene>
    <name evidence="10" type="ORF">GH754_16855</name>
</gene>
<keyword evidence="11" id="KW-1185">Reference proteome</keyword>
<evidence type="ECO:0000256" key="4">
    <source>
        <dbReference type="ARBA" id="ARBA00022729"/>
    </source>
</evidence>
<evidence type="ECO:0000256" key="7">
    <source>
        <dbReference type="ARBA" id="ARBA00023288"/>
    </source>
</evidence>
<sequence length="365" mass="41888">MKTLFQTCMLICTLVVLSSCGFKDIDKRSFVVSMGIDQSQENEKNYEVILKIAFPSSEANEQGKNFQLATETGRTIAEAVSRIKAKTSNELDFGHMKIIVLGEKILERDIGQTMDWFTRRRDIQQIAFIGVGKPTAREVLAHEPKGERLPSNELFLFFGETGTESPYVTTNYLFHFRRNLEERGIDGYLPIIEVKDDIFSIMTMCLVKKGEKPLPLKDDETELFNLLNRGYDKVSIKIQGVKQHFILSIDQLSSSYQILSTDSQKPVIKYKVNIKGNIEESMVEIKEEKMDQYNQLVEQVVKKRTEALFKKLQDSHYDPLGFGLRYRANHSGDENVKVKEWQNIYDQIRFDVNVKANITGTGVIE</sequence>
<dbReference type="AlphaFoldDB" id="A0A6G1XAM8"/>
<dbReference type="Pfam" id="PF05504">
    <property type="entry name" value="Spore_GerAC"/>
    <property type="match status" value="1"/>
</dbReference>
<dbReference type="Gene3D" id="3.30.300.210">
    <property type="entry name" value="Nutrient germinant receptor protein C, domain 3"/>
    <property type="match status" value="1"/>
</dbReference>
<dbReference type="InterPro" id="IPR038501">
    <property type="entry name" value="Spore_GerAC_C_sf"/>
</dbReference>
<keyword evidence="3" id="KW-0309">Germination</keyword>
<dbReference type="InterPro" id="IPR046953">
    <property type="entry name" value="Spore_GerAC-like_C"/>
</dbReference>
<name>A0A6G1XAM8_9BACI</name>
<dbReference type="InterPro" id="IPR057336">
    <property type="entry name" value="GerAC_N"/>
</dbReference>
<dbReference type="OrthoDB" id="2433998at2"/>
<dbReference type="NCBIfam" id="TIGR02887">
    <property type="entry name" value="spore_ger_x_C"/>
    <property type="match status" value="1"/>
</dbReference>
<dbReference type="InterPro" id="IPR008844">
    <property type="entry name" value="Spore_GerAC-like"/>
</dbReference>
<evidence type="ECO:0000313" key="11">
    <source>
        <dbReference type="Proteomes" id="UP000480185"/>
    </source>
</evidence>
<reference evidence="10 11" key="1">
    <citation type="submission" date="2019-11" db="EMBL/GenBank/DDBJ databases">
        <authorList>
            <person name="Li J."/>
        </authorList>
    </citation>
    <scope>NUCLEOTIDE SEQUENCE [LARGE SCALE GENOMIC DNA]</scope>
    <source>
        <strain evidence="10 11">J4</strain>
    </source>
</reference>
<dbReference type="GO" id="GO:0009847">
    <property type="term" value="P:spore germination"/>
    <property type="evidence" value="ECO:0007669"/>
    <property type="project" value="InterPro"/>
</dbReference>
<keyword evidence="6" id="KW-0564">Palmitate</keyword>
<dbReference type="PROSITE" id="PS51257">
    <property type="entry name" value="PROKAR_LIPOPROTEIN"/>
    <property type="match status" value="1"/>
</dbReference>
<accession>A0A6G1XAM8</accession>
<protein>
    <submittedName>
        <fullName evidence="10">Ger(X)C family spore germination protein</fullName>
    </submittedName>
</protein>
<evidence type="ECO:0000313" key="10">
    <source>
        <dbReference type="EMBL" id="MRG87930.1"/>
    </source>
</evidence>
<keyword evidence="5" id="KW-0472">Membrane</keyword>
<evidence type="ECO:0000256" key="2">
    <source>
        <dbReference type="ARBA" id="ARBA00007886"/>
    </source>
</evidence>
<dbReference type="Pfam" id="PF25198">
    <property type="entry name" value="Spore_GerAC_N"/>
    <property type="match status" value="1"/>
</dbReference>
<dbReference type="PANTHER" id="PTHR35789">
    <property type="entry name" value="SPORE GERMINATION PROTEIN B3"/>
    <property type="match status" value="1"/>
</dbReference>
<evidence type="ECO:0000256" key="3">
    <source>
        <dbReference type="ARBA" id="ARBA00022544"/>
    </source>
</evidence>
<feature type="domain" description="Spore germination GerAC-like C-terminal" evidence="8">
    <location>
        <begin position="216"/>
        <end position="362"/>
    </location>
</feature>
<evidence type="ECO:0000256" key="5">
    <source>
        <dbReference type="ARBA" id="ARBA00023136"/>
    </source>
</evidence>
<comment type="caution">
    <text evidence="10">The sequence shown here is derived from an EMBL/GenBank/DDBJ whole genome shotgun (WGS) entry which is preliminary data.</text>
</comment>
<dbReference type="PANTHER" id="PTHR35789:SF1">
    <property type="entry name" value="SPORE GERMINATION PROTEIN B3"/>
    <property type="match status" value="1"/>
</dbReference>
<evidence type="ECO:0000256" key="1">
    <source>
        <dbReference type="ARBA" id="ARBA00004635"/>
    </source>
</evidence>